<gene>
    <name evidence="10" type="primary">SEC16</name>
    <name evidence="10" type="ORF">HDU87_006853</name>
</gene>
<dbReference type="GO" id="GO:0016192">
    <property type="term" value="P:vesicle-mediated transport"/>
    <property type="evidence" value="ECO:0007669"/>
    <property type="project" value="UniProtKB-KW"/>
</dbReference>
<sequence>MQRQHFSQAHPPPHQPTTTADGAFGQASSSATSLHHSASQRNTWAPQPQPQPPPPQQRPRQPSQQQLYQQGFHAPQQQQQSHYQQQQHPAHSVPPAGPPVKAPLSRAPSAQDVNNTIASFFDDFGIGAGVVSPGSTRSNKIMDVFDFGASVGGNAAKKPAATPAVQPFNFAANSGGPERKEKPAPPPPAAGIGAIHPAAPGGLALKENQAPSSGAFDSNSSSGGYKPNVAVTPAAGTFNFAAKSGGLERKENQAPASAPVRKENQATPPASGGKVQHAPSPAAGIPAVQPFNFSASFGGHEPEEKKVPPPAAGVGVVSSAASNGLNRNENRAHSPAAFDFGASSEAIKPDLVATPAADVFNFAASSGGPEREEPAPPPAAGVGVVGPAVSGGLDRNENRAPSPAIFDLGASFGGAERFDSETPQHSHQQQFGEHEGRLNSYEKEAPVPAGGVGAVNADATSVGFERNENQAPSPGVFDFGANSGGFELSNAGEAQQPHQLQYGEYEGQFGGYEISHGEGQASSFQYSETQSGDHPQEPSRSEAQALPSGGYRVEKKPVVTPAVEVFNFEASSAGHESQERPAPAPVADDNRDGFHTFSDSLDNRAASPGVFDFGTITEGAYQQQVEEYGGQHDGFANSGGEAQSSPFTYTEAQTGNHYAQDSLNEAQVAPLSYGEAQGANQVYDNSEAQGAAFTYSDAAPFPYSEAQAGNQPYQNSEAQAAPFSYSDAQTGSQPHENAEAPFSYDPQAANQSYEGPEGQAAPFSYSEAQASNQSYENSAAPFPYSDAQSANQPYDNNALATNQPYANSDAPFPYSDSQAANQPYDGNAPEAGQPYENSNAPFSYSDAQGANQPYENSGEQGAAFSYSEAPAANQSSDIQHLPNGYPNGNRSPESKASVAQSGGAEPDVNQNGDAGTDAQPQSQQYGNYAFPYTEAQAVKYGYSNGSTFEESKGPEATTQNSNANTTPADVSQQAHFQQYGEYAGSYAGYDEFSYHEAHASSNPYGEVQPSSFPYGEAQTSSSYPYTGTHPSPSQPSDPQYDQYAPASTLRESNSNEALQNTVSPDFDQRSSVSVNSSASNLMDFKSCPQCAKRNESEANFCGKCGTGLKSVLVTSNRVAPEVVQQAFRPYGGEAPGRPGMGLRPGQVTDDAIPPPAVPRAQPLPPVSVNNMYRSSVGKRAKTPIHGNNGVAGHVAGVEPYQTGRSSPGPQHRQVPAEPPAFRDILGRHRGHCIATFGPGGKLIVTKPMRQTRYISDAMGRPAMVEKTYPGEVSIKSVKSVLDAAALYEHGAGVAPLVGAKSKPKKKDILSIVDHLITDAQNDHDTAQQVFSVNSSDGRIPGDGDKDALAEKHDQVLVVKLLKHLVENDGVVFQSGIKHELSAQAIFSILAGQRSPETATSPVDQIEKALFASDRNGAIQIATSHGLWAHALVIASNVNQDVYRDVVRQFSESQFGPELGGAAAGPPSTRCFKPAMRVIFGLFGGMGPAIISDYLPDAKLALTPVTFELLDAWREVLCIILANRTPGDSAAIAVLGDKLRMYNKRAAAEFCHLVASLPNTIGGFDTPGVRAVLLGADHINYPASFFKSSTALRKTELFEYAQTLLDGAGIANALPHLQAYKVYHASLLADLGLIDEASKYCESIELVVKQYARGSPYFHRAFGEALGSLMAQVAAAKGGAVSMNSSGKEASGWLSKLGSLGARGVEKFMSNALGEPVDPLATNRAGTPTLSHGRVTPGPGSAPLNGISNPSGVPSERPGSTPLHSAISPLPFDSSIATSSYAENFQNLGFQRPTNGDDYTGENFQTLGFPQPASSTLQYGAADPYTNTYPPATQQAGEASMDPAYPDQGAQAGFQPASNFQYPDQSLAAQEPAANGTYPDQGNYAQEYGYDNANQYGQGYQNAEYSQNYDGYGNQQQYDGYGAPIGESGAEAQSGPQNYNGVPYQNADGYQSLSYGEHEYSQHDQNQGAANVPADSTQYGFSEPAAQYGQQPEAQYQNYNQGDASGFEAGAQASYGDEPQGFEGGNEFTEQSGFNEQQGFGTHQGFGERQGFDESQGYQETPGYDESHDFESKESAPPQAQEGRQSSSYYDEKAKDGPPPPAAIPNRAFDSVHDDDDVLGLGNRASVKSKKGDTSSKDEKAASSDADKSESDGKKDTSPTSAAPAKGLFSTIGSLFGGRKKTEEVNKDGPVKANLGEKTSFVYDKKRKKWVNSAATEEEEEKKELAPPPMTASAPAPNLGPPSGNGSPVGSSISLDTMSGGGFAGGGAKRRGARRYVDVLNPDSAKASPTSSMSFLPPTTAIGKGVQNAKILKPGPSRQTSYANFHDVMAAPSPLSQQPENSQSETNGDAQGDQRADSPFAHGRGSVVNSNLGAARVGPPAQPGRTGSQNSAASAPGNRNPPPPGSGPFNGTNVGNADPRNSSVNTPPYMQNRGRQPSGSAGARPNHSTYAPSNASSRRGSDSGDWRYGATSPQSARAKRQGAPPADM</sequence>
<dbReference type="GO" id="GO:0012507">
    <property type="term" value="C:ER to Golgi transport vesicle membrane"/>
    <property type="evidence" value="ECO:0007669"/>
    <property type="project" value="TreeGrafter"/>
</dbReference>
<feature type="region of interest" description="Disordered" evidence="7">
    <location>
        <begin position="363"/>
        <end position="553"/>
    </location>
</feature>
<feature type="region of interest" description="Disordered" evidence="7">
    <location>
        <begin position="242"/>
        <end position="318"/>
    </location>
</feature>
<feature type="compositionally biased region" description="Polar residues" evidence="7">
    <location>
        <begin position="2027"/>
        <end position="2040"/>
    </location>
</feature>
<feature type="region of interest" description="Disordered" evidence="7">
    <location>
        <begin position="630"/>
        <end position="650"/>
    </location>
</feature>
<evidence type="ECO:0000256" key="5">
    <source>
        <dbReference type="ARBA" id="ARBA00024687"/>
    </source>
</evidence>
<feature type="compositionally biased region" description="Basic and acidic residues" evidence="7">
    <location>
        <begin position="2129"/>
        <end position="2156"/>
    </location>
</feature>
<dbReference type="PANTHER" id="PTHR13402">
    <property type="entry name" value="RGPR-RELATED"/>
    <property type="match status" value="1"/>
</dbReference>
<feature type="compositionally biased region" description="Low complexity" evidence="7">
    <location>
        <begin position="58"/>
        <end position="91"/>
    </location>
</feature>
<evidence type="ECO:0000259" key="8">
    <source>
        <dbReference type="Pfam" id="PF12931"/>
    </source>
</evidence>
<feature type="compositionally biased region" description="Basic and acidic residues" evidence="7">
    <location>
        <begin position="2064"/>
        <end position="2073"/>
    </location>
</feature>
<feature type="compositionally biased region" description="Polar residues" evidence="7">
    <location>
        <begin position="2445"/>
        <end position="2454"/>
    </location>
</feature>
<dbReference type="Gene3D" id="1.25.40.1030">
    <property type="match status" value="1"/>
</dbReference>
<evidence type="ECO:0000256" key="4">
    <source>
        <dbReference type="ARBA" id="ARBA00022892"/>
    </source>
</evidence>
<feature type="compositionally biased region" description="Basic and acidic residues" evidence="7">
    <location>
        <begin position="2179"/>
        <end position="2189"/>
    </location>
</feature>
<feature type="compositionally biased region" description="Polar residues" evidence="7">
    <location>
        <begin position="520"/>
        <end position="533"/>
    </location>
</feature>
<feature type="region of interest" description="Disordered" evidence="7">
    <location>
        <begin position="1734"/>
        <end position="1760"/>
    </location>
</feature>
<dbReference type="GO" id="GO:0007030">
    <property type="term" value="P:Golgi organization"/>
    <property type="evidence" value="ECO:0007669"/>
    <property type="project" value="TreeGrafter"/>
</dbReference>
<feature type="region of interest" description="Disordered" evidence="7">
    <location>
        <begin position="1813"/>
        <end position="1858"/>
    </location>
</feature>
<feature type="compositionally biased region" description="Polar residues" evidence="7">
    <location>
        <begin position="707"/>
        <end position="718"/>
    </location>
</feature>
<dbReference type="InterPro" id="IPR024298">
    <property type="entry name" value="Sec16_Sec23-bd"/>
</dbReference>
<dbReference type="PANTHER" id="PTHR13402:SF6">
    <property type="entry name" value="SECRETORY 16, ISOFORM I"/>
    <property type="match status" value="1"/>
</dbReference>
<protein>
    <recommendedName>
        <fullName evidence="6">Protein transport protein sec16</fullName>
    </recommendedName>
</protein>
<feature type="region of interest" description="Disordered" evidence="7">
    <location>
        <begin position="570"/>
        <end position="602"/>
    </location>
</feature>
<feature type="compositionally biased region" description="Low complexity" evidence="7">
    <location>
        <begin position="380"/>
        <end position="392"/>
    </location>
</feature>
<feature type="compositionally biased region" description="Polar residues" evidence="7">
    <location>
        <begin position="1824"/>
        <end position="1836"/>
    </location>
</feature>
<dbReference type="InterPro" id="IPR024340">
    <property type="entry name" value="Sec16_CCD"/>
</dbReference>
<keyword evidence="2 6" id="KW-0813">Transport</keyword>
<feature type="compositionally biased region" description="Polar residues" evidence="7">
    <location>
        <begin position="2333"/>
        <end position="2348"/>
    </location>
</feature>
<evidence type="ECO:0000313" key="10">
    <source>
        <dbReference type="EMBL" id="KAJ3183528.1"/>
    </source>
</evidence>
<feature type="region of interest" description="Disordered" evidence="7">
    <location>
        <begin position="944"/>
        <end position="976"/>
    </location>
</feature>
<evidence type="ECO:0000313" key="11">
    <source>
        <dbReference type="Proteomes" id="UP001212152"/>
    </source>
</evidence>
<proteinExistence type="inferred from homology"/>
<dbReference type="Pfam" id="PF12931">
    <property type="entry name" value="TPR_Sec16"/>
    <property type="match status" value="1"/>
</dbReference>
<keyword evidence="6" id="KW-0072">Autophagy</keyword>
<organism evidence="10 11">
    <name type="scientific">Geranomyces variabilis</name>
    <dbReference type="NCBI Taxonomy" id="109894"/>
    <lineage>
        <taxon>Eukaryota</taxon>
        <taxon>Fungi</taxon>
        <taxon>Fungi incertae sedis</taxon>
        <taxon>Chytridiomycota</taxon>
        <taxon>Chytridiomycota incertae sedis</taxon>
        <taxon>Chytridiomycetes</taxon>
        <taxon>Spizellomycetales</taxon>
        <taxon>Powellomycetaceae</taxon>
        <taxon>Geranomyces</taxon>
    </lineage>
</organism>
<evidence type="ECO:0000256" key="7">
    <source>
        <dbReference type="SAM" id="MobiDB-lite"/>
    </source>
</evidence>
<feature type="region of interest" description="Disordered" evidence="7">
    <location>
        <begin position="702"/>
        <end position="930"/>
    </location>
</feature>
<comment type="caution">
    <text evidence="10">The sequence shown here is derived from an EMBL/GenBank/DDBJ whole genome shotgun (WGS) entry which is preliminary data.</text>
</comment>
<evidence type="ECO:0000256" key="2">
    <source>
        <dbReference type="ARBA" id="ARBA00022448"/>
    </source>
</evidence>
<feature type="region of interest" description="Disordered" evidence="7">
    <location>
        <begin position="2305"/>
        <end position="2487"/>
    </location>
</feature>
<evidence type="ECO:0000256" key="3">
    <source>
        <dbReference type="ARBA" id="ARBA00022824"/>
    </source>
</evidence>
<feature type="domain" description="Sec16 Sec23-binding" evidence="8">
    <location>
        <begin position="1405"/>
        <end position="1677"/>
    </location>
</feature>
<feature type="compositionally biased region" description="Low complexity" evidence="7">
    <location>
        <begin position="1906"/>
        <end position="1921"/>
    </location>
</feature>
<keyword evidence="6" id="KW-0653">Protein transport</keyword>
<feature type="compositionally biased region" description="Low complexity" evidence="7">
    <location>
        <begin position="212"/>
        <end position="224"/>
    </location>
</feature>
<reference evidence="10" key="1">
    <citation type="submission" date="2020-05" db="EMBL/GenBank/DDBJ databases">
        <title>Phylogenomic resolution of chytrid fungi.</title>
        <authorList>
            <person name="Stajich J.E."/>
            <person name="Amses K."/>
            <person name="Simmons R."/>
            <person name="Seto K."/>
            <person name="Myers J."/>
            <person name="Bonds A."/>
            <person name="Quandt C.A."/>
            <person name="Barry K."/>
            <person name="Liu P."/>
            <person name="Grigoriev I."/>
            <person name="Longcore J.E."/>
            <person name="James T.Y."/>
        </authorList>
    </citation>
    <scope>NUCLEOTIDE SEQUENCE</scope>
    <source>
        <strain evidence="10">JEL0379</strain>
    </source>
</reference>
<feature type="compositionally biased region" description="Polar residues" evidence="7">
    <location>
        <begin position="1962"/>
        <end position="1979"/>
    </location>
</feature>
<feature type="compositionally biased region" description="Pro residues" evidence="7">
    <location>
        <begin position="47"/>
        <end position="57"/>
    </location>
</feature>
<feature type="region of interest" description="Disordered" evidence="7">
    <location>
        <begin position="1"/>
        <end position="109"/>
    </location>
</feature>
<dbReference type="Pfam" id="PF12932">
    <property type="entry name" value="Sec16"/>
    <property type="match status" value="1"/>
</dbReference>
<dbReference type="GO" id="GO:0015031">
    <property type="term" value="P:protein transport"/>
    <property type="evidence" value="ECO:0007669"/>
    <property type="project" value="UniProtKB-KW"/>
</dbReference>
<feature type="compositionally biased region" description="Polar residues" evidence="7">
    <location>
        <begin position="1049"/>
        <end position="1063"/>
    </location>
</feature>
<evidence type="ECO:0000256" key="1">
    <source>
        <dbReference type="ARBA" id="ARBA00005927"/>
    </source>
</evidence>
<evidence type="ECO:0000256" key="6">
    <source>
        <dbReference type="RuleBase" id="RU364101"/>
    </source>
</evidence>
<feature type="compositionally biased region" description="Polar residues" evidence="7">
    <location>
        <begin position="999"/>
        <end position="1029"/>
    </location>
</feature>
<feature type="region of interest" description="Disordered" evidence="7">
    <location>
        <begin position="2279"/>
        <end position="2298"/>
    </location>
</feature>
<dbReference type="GO" id="GO:0070971">
    <property type="term" value="C:endoplasmic reticulum exit site"/>
    <property type="evidence" value="ECO:0007669"/>
    <property type="project" value="TreeGrafter"/>
</dbReference>
<accession>A0AAD5TS42</accession>
<feature type="compositionally biased region" description="Polar residues" evidence="7">
    <location>
        <begin position="766"/>
        <end position="777"/>
    </location>
</feature>
<keyword evidence="4 6" id="KW-0931">ER-Golgi transport</keyword>
<comment type="subcellular location">
    <subcellularLocation>
        <location evidence="6">Endoplasmic reticulum membrane</location>
    </subcellularLocation>
</comment>
<comment type="function">
    <text evidence="5 6">Involved in the initiation of assembly of the COPII coat required for the formation of transport vesicles from the endoplasmic reticulum (ER) and the selection of cargo molecules. Also involved in autophagy.</text>
</comment>
<feature type="compositionally biased region" description="Polar residues" evidence="7">
    <location>
        <begin position="726"/>
        <end position="735"/>
    </location>
</feature>
<keyword evidence="3 6" id="KW-0256">Endoplasmic reticulum</keyword>
<name>A0AAD5TS42_9FUNG</name>
<dbReference type="GO" id="GO:0070973">
    <property type="term" value="P:protein localization to endoplasmic reticulum exit site"/>
    <property type="evidence" value="ECO:0007669"/>
    <property type="project" value="TreeGrafter"/>
</dbReference>
<feature type="compositionally biased region" description="Polar residues" evidence="7">
    <location>
        <begin position="835"/>
        <end position="859"/>
    </location>
</feature>
<feature type="domain" description="Sec16 central conserved" evidence="9">
    <location>
        <begin position="1231"/>
        <end position="1369"/>
    </location>
</feature>
<feature type="compositionally biased region" description="Low complexity" evidence="7">
    <location>
        <begin position="27"/>
        <end position="39"/>
    </location>
</feature>
<feature type="region of interest" description="Disordered" evidence="7">
    <location>
        <begin position="1906"/>
        <end position="1979"/>
    </location>
</feature>
<feature type="compositionally biased region" description="Low complexity" evidence="7">
    <location>
        <begin position="2230"/>
        <end position="2251"/>
    </location>
</feature>
<feature type="compositionally biased region" description="Low complexity" evidence="7">
    <location>
        <begin position="190"/>
        <end position="205"/>
    </location>
</feature>
<keyword evidence="11" id="KW-1185">Reference proteome</keyword>
<feature type="compositionally biased region" description="Polar residues" evidence="7">
    <location>
        <begin position="908"/>
        <end position="926"/>
    </location>
</feature>
<dbReference type="GO" id="GO:0005789">
    <property type="term" value="C:endoplasmic reticulum membrane"/>
    <property type="evidence" value="ECO:0007669"/>
    <property type="project" value="UniProtKB-SubCell"/>
</dbReference>
<feature type="region of interest" description="Disordered" evidence="7">
    <location>
        <begin position="1999"/>
        <end position="2192"/>
    </location>
</feature>
<dbReference type="Proteomes" id="UP001212152">
    <property type="component" value="Unassembled WGS sequence"/>
</dbReference>
<feature type="compositionally biased region" description="Polar residues" evidence="7">
    <location>
        <begin position="956"/>
        <end position="976"/>
    </location>
</feature>
<feature type="compositionally biased region" description="Polar residues" evidence="7">
    <location>
        <begin position="2408"/>
        <end position="2438"/>
    </location>
</feature>
<comment type="similarity">
    <text evidence="1 6">Belongs to the SEC16 family.</text>
</comment>
<dbReference type="GO" id="GO:0006914">
    <property type="term" value="P:autophagy"/>
    <property type="evidence" value="ECO:0007669"/>
    <property type="project" value="UniProtKB-KW"/>
</dbReference>
<evidence type="ECO:0000259" key="9">
    <source>
        <dbReference type="Pfam" id="PF12932"/>
    </source>
</evidence>
<feature type="compositionally biased region" description="Polar residues" evidence="7">
    <location>
        <begin position="640"/>
        <end position="650"/>
    </location>
</feature>
<feature type="compositionally biased region" description="Basic and acidic residues" evidence="7">
    <location>
        <begin position="432"/>
        <end position="445"/>
    </location>
</feature>
<feature type="region of interest" description="Disordered" evidence="7">
    <location>
        <begin position="2210"/>
        <end position="2271"/>
    </location>
</feature>
<feature type="compositionally biased region" description="Polar residues" evidence="7">
    <location>
        <begin position="786"/>
        <end position="806"/>
    </location>
</feature>
<feature type="compositionally biased region" description="Low complexity" evidence="7">
    <location>
        <begin position="1030"/>
        <end position="1043"/>
    </location>
</feature>
<dbReference type="EMBL" id="JADGJQ010000006">
    <property type="protein sequence ID" value="KAJ3183528.1"/>
    <property type="molecule type" value="Genomic_DNA"/>
</dbReference>
<feature type="region of interest" description="Disordered" evidence="7">
    <location>
        <begin position="156"/>
        <end position="230"/>
    </location>
</feature>
<keyword evidence="6" id="KW-0472">Membrane</keyword>
<dbReference type="CDD" id="cd09233">
    <property type="entry name" value="ACE1-Sec16-like"/>
    <property type="match status" value="1"/>
</dbReference>
<feature type="region of interest" description="Disordered" evidence="7">
    <location>
        <begin position="998"/>
        <end position="1077"/>
    </location>
</feature>
<feature type="compositionally biased region" description="Low complexity" evidence="7">
    <location>
        <begin position="499"/>
        <end position="513"/>
    </location>
</feature>